<dbReference type="InterPro" id="IPR005764">
    <property type="entry name" value="Ade_phspho_trans"/>
</dbReference>
<gene>
    <name evidence="14" type="ORF">ZHAS_00016299</name>
</gene>
<evidence type="ECO:0000256" key="9">
    <source>
        <dbReference type="ARBA" id="ARBA00022490"/>
    </source>
</evidence>
<dbReference type="GO" id="GO:0016208">
    <property type="term" value="F:AMP binding"/>
    <property type="evidence" value="ECO:0007669"/>
    <property type="project" value="TreeGrafter"/>
</dbReference>
<dbReference type="InterPro" id="IPR000836">
    <property type="entry name" value="PRTase_dom"/>
</dbReference>
<evidence type="ECO:0000256" key="6">
    <source>
        <dbReference type="ARBA" id="ARBA00011738"/>
    </source>
</evidence>
<dbReference type="OMA" id="QAYDLEY"/>
<keyword evidence="9" id="KW-0963">Cytoplasm</keyword>
<evidence type="ECO:0000259" key="13">
    <source>
        <dbReference type="Pfam" id="PF00156"/>
    </source>
</evidence>
<evidence type="ECO:0000313" key="15">
    <source>
        <dbReference type="EnsemblMetazoa" id="ASIC016299-PA"/>
    </source>
</evidence>
<dbReference type="Proteomes" id="UP000030765">
    <property type="component" value="Unassembled WGS sequence"/>
</dbReference>
<dbReference type="SUPFAM" id="SSF53271">
    <property type="entry name" value="PRTase-like"/>
    <property type="match status" value="1"/>
</dbReference>
<reference evidence="14 16" key="1">
    <citation type="journal article" date="2014" name="BMC Genomics">
        <title>Genome sequence of Anopheles sinensis provides insight into genetics basis of mosquito competence for malaria parasites.</title>
        <authorList>
            <person name="Zhou D."/>
            <person name="Zhang D."/>
            <person name="Ding G."/>
            <person name="Shi L."/>
            <person name="Hou Q."/>
            <person name="Ye Y."/>
            <person name="Xu Y."/>
            <person name="Zhou H."/>
            <person name="Xiong C."/>
            <person name="Li S."/>
            <person name="Yu J."/>
            <person name="Hong S."/>
            <person name="Yu X."/>
            <person name="Zou P."/>
            <person name="Chen C."/>
            <person name="Chang X."/>
            <person name="Wang W."/>
            <person name="Lv Y."/>
            <person name="Sun Y."/>
            <person name="Ma L."/>
            <person name="Shen B."/>
            <person name="Zhu C."/>
        </authorList>
    </citation>
    <scope>NUCLEOTIDE SEQUENCE [LARGE SCALE GENOMIC DNA]</scope>
</reference>
<dbReference type="InterPro" id="IPR050054">
    <property type="entry name" value="UPRTase/APRTase"/>
</dbReference>
<dbReference type="InterPro" id="IPR029057">
    <property type="entry name" value="PRTase-like"/>
</dbReference>
<dbReference type="Gene3D" id="3.40.50.2020">
    <property type="match status" value="1"/>
</dbReference>
<keyword evidence="16" id="KW-1185">Reference proteome</keyword>
<comment type="subunit">
    <text evidence="6">Homodimer.</text>
</comment>
<dbReference type="FunFam" id="3.40.50.2020:FF:000021">
    <property type="entry name" value="Adenine phosphoribosyltransferase"/>
    <property type="match status" value="1"/>
</dbReference>
<dbReference type="OrthoDB" id="363185at2759"/>
<dbReference type="NCBIfam" id="NF002636">
    <property type="entry name" value="PRK02304.1-5"/>
    <property type="match status" value="1"/>
</dbReference>
<evidence type="ECO:0000256" key="5">
    <source>
        <dbReference type="ARBA" id="ARBA00008391"/>
    </source>
</evidence>
<dbReference type="GO" id="GO:0005737">
    <property type="term" value="C:cytoplasm"/>
    <property type="evidence" value="ECO:0007669"/>
    <property type="project" value="UniProtKB-SubCell"/>
</dbReference>
<name>A0A084WDM3_ANOSI</name>
<reference evidence="15" key="2">
    <citation type="submission" date="2020-05" db="UniProtKB">
        <authorList>
            <consortium name="EnsemblMetazoa"/>
        </authorList>
    </citation>
    <scope>IDENTIFICATION</scope>
</reference>
<accession>A0A084WDM3</accession>
<dbReference type="NCBIfam" id="NF002634">
    <property type="entry name" value="PRK02304.1-3"/>
    <property type="match status" value="1"/>
</dbReference>
<evidence type="ECO:0000313" key="16">
    <source>
        <dbReference type="Proteomes" id="UP000030765"/>
    </source>
</evidence>
<dbReference type="EMBL" id="ATLV01023045">
    <property type="status" value="NOT_ANNOTATED_CDS"/>
    <property type="molecule type" value="Genomic_DNA"/>
</dbReference>
<dbReference type="GO" id="GO:0006166">
    <property type="term" value="P:purine ribonucleoside salvage"/>
    <property type="evidence" value="ECO:0007669"/>
    <property type="project" value="UniProtKB-KW"/>
</dbReference>
<evidence type="ECO:0000313" key="14">
    <source>
        <dbReference type="EMBL" id="KFB48317.1"/>
    </source>
</evidence>
<dbReference type="CDD" id="cd06223">
    <property type="entry name" value="PRTases_typeI"/>
    <property type="match status" value="1"/>
</dbReference>
<dbReference type="GO" id="GO:0003999">
    <property type="term" value="F:adenine phosphoribosyltransferase activity"/>
    <property type="evidence" value="ECO:0007669"/>
    <property type="project" value="UniProtKB-EC"/>
</dbReference>
<dbReference type="EMBL" id="KE525339">
    <property type="protein sequence ID" value="KFB48317.1"/>
    <property type="molecule type" value="Genomic_DNA"/>
</dbReference>
<dbReference type="GO" id="GO:0044209">
    <property type="term" value="P:AMP salvage"/>
    <property type="evidence" value="ECO:0007669"/>
    <property type="project" value="UniProtKB-UniPathway"/>
</dbReference>
<dbReference type="STRING" id="74873.A0A084WDM3"/>
<evidence type="ECO:0000256" key="11">
    <source>
        <dbReference type="ARBA" id="ARBA00022679"/>
    </source>
</evidence>
<evidence type="ECO:0000256" key="4">
    <source>
        <dbReference type="ARBA" id="ARBA00004659"/>
    </source>
</evidence>
<dbReference type="UniPathway" id="UPA00588">
    <property type="reaction ID" value="UER00646"/>
</dbReference>
<evidence type="ECO:0000256" key="12">
    <source>
        <dbReference type="ARBA" id="ARBA00022726"/>
    </source>
</evidence>
<organism evidence="14">
    <name type="scientific">Anopheles sinensis</name>
    <name type="common">Mosquito</name>
    <dbReference type="NCBI Taxonomy" id="74873"/>
    <lineage>
        <taxon>Eukaryota</taxon>
        <taxon>Metazoa</taxon>
        <taxon>Ecdysozoa</taxon>
        <taxon>Arthropoda</taxon>
        <taxon>Hexapoda</taxon>
        <taxon>Insecta</taxon>
        <taxon>Pterygota</taxon>
        <taxon>Neoptera</taxon>
        <taxon>Endopterygota</taxon>
        <taxon>Diptera</taxon>
        <taxon>Nematocera</taxon>
        <taxon>Culicoidea</taxon>
        <taxon>Culicidae</taxon>
        <taxon>Anophelinae</taxon>
        <taxon>Anopheles</taxon>
    </lineage>
</organism>
<dbReference type="EC" id="2.4.2.7" evidence="7"/>
<comment type="similarity">
    <text evidence="5">Belongs to the purine/pyrimidine phosphoribosyltransferase family.</text>
</comment>
<evidence type="ECO:0000256" key="2">
    <source>
        <dbReference type="ARBA" id="ARBA00003968"/>
    </source>
</evidence>
<dbReference type="GO" id="GO:0006168">
    <property type="term" value="P:adenine salvage"/>
    <property type="evidence" value="ECO:0007669"/>
    <property type="project" value="InterPro"/>
</dbReference>
<feature type="domain" description="Phosphoribosyltransferase" evidence="13">
    <location>
        <begin position="40"/>
        <end position="162"/>
    </location>
</feature>
<dbReference type="GO" id="GO:0002055">
    <property type="term" value="F:adenine binding"/>
    <property type="evidence" value="ECO:0007669"/>
    <property type="project" value="TreeGrafter"/>
</dbReference>
<protein>
    <recommendedName>
        <fullName evidence="8">Adenine phosphoribosyltransferase</fullName>
        <ecNumber evidence="7">2.4.2.7</ecNumber>
    </recommendedName>
</protein>
<comment type="function">
    <text evidence="2">Catalyzes a salvage reaction resulting in the formation of AMP, that is energically less costly than de novo synthesis.</text>
</comment>
<comment type="pathway">
    <text evidence="4">Purine metabolism; AMP biosynthesis via salvage pathway; AMP from adenine: step 1/1.</text>
</comment>
<dbReference type="HAMAP" id="MF_00004">
    <property type="entry name" value="Aden_phosphoribosyltr"/>
    <property type="match status" value="1"/>
</dbReference>
<keyword evidence="12" id="KW-0660">Purine salvage</keyword>
<keyword evidence="10" id="KW-0328">Glycosyltransferase</keyword>
<dbReference type="NCBIfam" id="TIGR01090">
    <property type="entry name" value="apt"/>
    <property type="match status" value="1"/>
</dbReference>
<evidence type="ECO:0000256" key="7">
    <source>
        <dbReference type="ARBA" id="ARBA00011893"/>
    </source>
</evidence>
<evidence type="ECO:0000256" key="1">
    <source>
        <dbReference type="ARBA" id="ARBA00000868"/>
    </source>
</evidence>
<sequence>MTAEQSDNIALIKKHIGEYPNFPKKGILFKDIFTALRNGEVCKAIKSVLISYVQENCPDVEVIVGLEARGFLFSLLIAAELGVASVPIRKRGKLPGKCVQQEYKLEYGTDVFEVQEGSITKGQKVLVIDDLLATGGTMDAANKLIQQLGGLVVQNVVIIELTQLGGRKKLETSGSKVHSFIQYDDIE</sequence>
<comment type="subcellular location">
    <subcellularLocation>
        <location evidence="3">Cytoplasm</location>
    </subcellularLocation>
</comment>
<comment type="catalytic activity">
    <reaction evidence="1">
        <text>AMP + diphosphate = 5-phospho-alpha-D-ribose 1-diphosphate + adenine</text>
        <dbReference type="Rhea" id="RHEA:16609"/>
        <dbReference type="ChEBI" id="CHEBI:16708"/>
        <dbReference type="ChEBI" id="CHEBI:33019"/>
        <dbReference type="ChEBI" id="CHEBI:58017"/>
        <dbReference type="ChEBI" id="CHEBI:456215"/>
        <dbReference type="EC" id="2.4.2.7"/>
    </reaction>
</comment>
<dbReference type="VEuPathDB" id="VectorBase:ASIC016299"/>
<dbReference type="AlphaFoldDB" id="A0A084WDM3"/>
<dbReference type="Pfam" id="PF00156">
    <property type="entry name" value="Pribosyltran"/>
    <property type="match status" value="1"/>
</dbReference>
<evidence type="ECO:0000256" key="3">
    <source>
        <dbReference type="ARBA" id="ARBA00004496"/>
    </source>
</evidence>
<keyword evidence="11" id="KW-0808">Transferase</keyword>
<dbReference type="PANTHER" id="PTHR32315">
    <property type="entry name" value="ADENINE PHOSPHORIBOSYLTRANSFERASE"/>
    <property type="match status" value="1"/>
</dbReference>
<dbReference type="EnsemblMetazoa" id="ASIC016299-RA">
    <property type="protein sequence ID" value="ASIC016299-PA"/>
    <property type="gene ID" value="ASIC016299"/>
</dbReference>
<evidence type="ECO:0000256" key="8">
    <source>
        <dbReference type="ARBA" id="ARBA00017366"/>
    </source>
</evidence>
<dbReference type="PANTHER" id="PTHR32315:SF3">
    <property type="entry name" value="ADENINE PHOSPHORIBOSYLTRANSFERASE"/>
    <property type="match status" value="1"/>
</dbReference>
<proteinExistence type="inferred from homology"/>
<evidence type="ECO:0000256" key="10">
    <source>
        <dbReference type="ARBA" id="ARBA00022676"/>
    </source>
</evidence>